<dbReference type="Pfam" id="PF01569">
    <property type="entry name" value="PAP2"/>
    <property type="match status" value="1"/>
</dbReference>
<dbReference type="GeneID" id="27690486"/>
<dbReference type="GO" id="GO:0005789">
    <property type="term" value="C:endoplasmic reticulum membrane"/>
    <property type="evidence" value="ECO:0007669"/>
    <property type="project" value="UniProtKB-SubCell"/>
</dbReference>
<comment type="subcellular location">
    <subcellularLocation>
        <location evidence="6">Endoplasmic reticulum membrane</location>
        <topology evidence="6">Multi-pass membrane protein</topology>
    </subcellularLocation>
    <subcellularLocation>
        <location evidence="1">Membrane</location>
        <topology evidence="1">Multi-pass membrane protein</topology>
    </subcellularLocation>
</comment>
<evidence type="ECO:0000256" key="6">
    <source>
        <dbReference type="RuleBase" id="RU367078"/>
    </source>
</evidence>
<dbReference type="InterPro" id="IPR036938">
    <property type="entry name" value="PAP2/HPO_sf"/>
</dbReference>
<feature type="domain" description="Phosphatidic acid phosphatase type 2/haloperoxidase" evidence="7">
    <location>
        <begin position="58"/>
        <end position="169"/>
    </location>
</feature>
<dbReference type="UniPathway" id="UPA00378"/>
<comment type="similarity">
    <text evidence="6">Belongs to the dolichyldiphosphatase family.</text>
</comment>
<dbReference type="InterPro" id="IPR000326">
    <property type="entry name" value="PAP2/HPO"/>
</dbReference>
<feature type="transmembrane region" description="Helical" evidence="6">
    <location>
        <begin position="154"/>
        <end position="171"/>
    </location>
</feature>
<dbReference type="GO" id="GO:0006487">
    <property type="term" value="P:protein N-linked glycosylation"/>
    <property type="evidence" value="ECO:0007669"/>
    <property type="project" value="UniProtKB-UniRule"/>
</dbReference>
<keyword evidence="2 6" id="KW-0812">Transmembrane</keyword>
<dbReference type="OMA" id="LTVYQHE"/>
<keyword evidence="4 6" id="KW-1133">Transmembrane helix</keyword>
<protein>
    <recommendedName>
        <fullName evidence="6">Dolichyldiphosphatase</fullName>
        <ecNumber evidence="6">3.6.1.43</ecNumber>
    </recommendedName>
</protein>
<organism evidence="8 9">
    <name type="scientific">Spizellomyces punctatus (strain DAOM BR117)</name>
    <dbReference type="NCBI Taxonomy" id="645134"/>
    <lineage>
        <taxon>Eukaryota</taxon>
        <taxon>Fungi</taxon>
        <taxon>Fungi incertae sedis</taxon>
        <taxon>Chytridiomycota</taxon>
        <taxon>Chytridiomycota incertae sedis</taxon>
        <taxon>Chytridiomycetes</taxon>
        <taxon>Spizellomycetales</taxon>
        <taxon>Spizellomycetaceae</taxon>
        <taxon>Spizellomyces</taxon>
    </lineage>
</organism>
<accession>A0A0L0H732</accession>
<sequence>MEAANPPGMKPLAAISLTHVEFDPNDPYGPLMGYASLVPIALLVSYCTLIAFRRDLATCLMFLGQLVNEAVNYAAKKIIKEARPTEYLGKGYGMPSSHSQFVAFFAIYITIYTVKRLNFRHTAWKILISATVFALAGLVAYSRIHLTYHTPKQVAVGLLVGTCFAFIWFLLVENVFVSAIDLDTPVARWFLLRDTRSIPNILVFEYEKTMEELRARKSTRKERKIN</sequence>
<dbReference type="InterPro" id="IPR039667">
    <property type="entry name" value="Dolichyldiphosphatase_PAP2"/>
</dbReference>
<dbReference type="STRING" id="645134.A0A0L0H732"/>
<proteinExistence type="inferred from homology"/>
<dbReference type="GO" id="GO:0047874">
    <property type="term" value="F:dolichyldiphosphatase activity"/>
    <property type="evidence" value="ECO:0007669"/>
    <property type="project" value="UniProtKB-UniRule"/>
</dbReference>
<dbReference type="Proteomes" id="UP000053201">
    <property type="component" value="Unassembled WGS sequence"/>
</dbReference>
<feature type="transmembrane region" description="Helical" evidence="6">
    <location>
        <begin position="123"/>
        <end position="142"/>
    </location>
</feature>
<comment type="pathway">
    <text evidence="6">Protein modification; protein glycosylation.</text>
</comment>
<dbReference type="PANTHER" id="PTHR11247">
    <property type="entry name" value="PALMITOYL-PROTEIN THIOESTERASE/DOLICHYLDIPHOSPHATASE 1"/>
    <property type="match status" value="1"/>
</dbReference>
<dbReference type="SMART" id="SM00014">
    <property type="entry name" value="acidPPc"/>
    <property type="match status" value="1"/>
</dbReference>
<evidence type="ECO:0000256" key="4">
    <source>
        <dbReference type="ARBA" id="ARBA00022989"/>
    </source>
</evidence>
<dbReference type="InParanoid" id="A0A0L0H732"/>
<reference evidence="8 9" key="1">
    <citation type="submission" date="2009-08" db="EMBL/GenBank/DDBJ databases">
        <title>The Genome Sequence of Spizellomyces punctatus strain DAOM BR117.</title>
        <authorList>
            <consortium name="The Broad Institute Genome Sequencing Platform"/>
            <person name="Russ C."/>
            <person name="Cuomo C."/>
            <person name="Shea T."/>
            <person name="Young S.K."/>
            <person name="Zeng Q."/>
            <person name="Koehrsen M."/>
            <person name="Haas B."/>
            <person name="Borodovsky M."/>
            <person name="Guigo R."/>
            <person name="Alvarado L."/>
            <person name="Berlin A."/>
            <person name="Bochicchio J."/>
            <person name="Borenstein D."/>
            <person name="Chapman S."/>
            <person name="Chen Z."/>
            <person name="Engels R."/>
            <person name="Freedman E."/>
            <person name="Gellesch M."/>
            <person name="Goldberg J."/>
            <person name="Griggs A."/>
            <person name="Gujja S."/>
            <person name="Heiman D."/>
            <person name="Hepburn T."/>
            <person name="Howarth C."/>
            <person name="Jen D."/>
            <person name="Larson L."/>
            <person name="Lewis B."/>
            <person name="Mehta T."/>
            <person name="Park D."/>
            <person name="Pearson M."/>
            <person name="Roberts A."/>
            <person name="Saif S."/>
            <person name="Shenoy N."/>
            <person name="Sisk P."/>
            <person name="Stolte C."/>
            <person name="Sykes S."/>
            <person name="Thomson T."/>
            <person name="Walk T."/>
            <person name="White J."/>
            <person name="Yandava C."/>
            <person name="Burger G."/>
            <person name="Gray M.W."/>
            <person name="Holland P.W.H."/>
            <person name="King N."/>
            <person name="Lang F.B.F."/>
            <person name="Roger A.J."/>
            <person name="Ruiz-Trillo I."/>
            <person name="Lander E."/>
            <person name="Nusbaum C."/>
        </authorList>
    </citation>
    <scope>NUCLEOTIDE SEQUENCE [LARGE SCALE GENOMIC DNA]</scope>
    <source>
        <strain evidence="8 9">DAOM BR117</strain>
    </source>
</reference>
<keyword evidence="5 6" id="KW-0472">Membrane</keyword>
<evidence type="ECO:0000256" key="3">
    <source>
        <dbReference type="ARBA" id="ARBA00022801"/>
    </source>
</evidence>
<comment type="function">
    <text evidence="6">Required for efficient N-glycosylation. Necessary for maintaining optimal levels of dolichol-linked oligosaccharides. Hydrolyzes dolichyl pyrophosphate at a very high rate and dolichyl monophosphate at a much lower rate. Does not act on phosphatidate.</text>
</comment>
<evidence type="ECO:0000256" key="1">
    <source>
        <dbReference type="ARBA" id="ARBA00004141"/>
    </source>
</evidence>
<keyword evidence="6" id="KW-0256">Endoplasmic reticulum</keyword>
<dbReference type="PANTHER" id="PTHR11247:SF1">
    <property type="entry name" value="DOLICHYLDIPHOSPHATASE 1"/>
    <property type="match status" value="1"/>
</dbReference>
<dbReference type="RefSeq" id="XP_016605370.1">
    <property type="nucleotide sequence ID" value="XM_016755422.1"/>
</dbReference>
<evidence type="ECO:0000259" key="7">
    <source>
        <dbReference type="SMART" id="SM00014"/>
    </source>
</evidence>
<dbReference type="VEuPathDB" id="FungiDB:SPPG_07260"/>
<dbReference type="eggNOG" id="KOG3146">
    <property type="taxonomic scope" value="Eukaryota"/>
</dbReference>
<evidence type="ECO:0000256" key="5">
    <source>
        <dbReference type="ARBA" id="ARBA00023136"/>
    </source>
</evidence>
<dbReference type="GO" id="GO:0008610">
    <property type="term" value="P:lipid biosynthetic process"/>
    <property type="evidence" value="ECO:0007669"/>
    <property type="project" value="TreeGrafter"/>
</dbReference>
<dbReference type="EC" id="3.6.1.43" evidence="6"/>
<dbReference type="AlphaFoldDB" id="A0A0L0H732"/>
<dbReference type="EMBL" id="KQ257464">
    <property type="protein sequence ID" value="KNC97330.1"/>
    <property type="molecule type" value="Genomic_DNA"/>
</dbReference>
<name>A0A0L0H732_SPIPD</name>
<dbReference type="SUPFAM" id="SSF48317">
    <property type="entry name" value="Acid phosphatase/Vanadium-dependent haloperoxidase"/>
    <property type="match status" value="1"/>
</dbReference>
<evidence type="ECO:0000256" key="2">
    <source>
        <dbReference type="ARBA" id="ARBA00022692"/>
    </source>
</evidence>
<comment type="catalytic activity">
    <reaction evidence="6">
        <text>a di-trans,poly-cis-dolichyl diphosphate + H2O = a di-trans,poly-cis-dolichyl phosphate + phosphate + H(+)</text>
        <dbReference type="Rhea" id="RHEA:14385"/>
        <dbReference type="Rhea" id="RHEA-COMP:19498"/>
        <dbReference type="Rhea" id="RHEA-COMP:19506"/>
        <dbReference type="ChEBI" id="CHEBI:15377"/>
        <dbReference type="ChEBI" id="CHEBI:15378"/>
        <dbReference type="ChEBI" id="CHEBI:43474"/>
        <dbReference type="ChEBI" id="CHEBI:57497"/>
        <dbReference type="ChEBI" id="CHEBI:57683"/>
        <dbReference type="EC" id="3.6.1.43"/>
    </reaction>
</comment>
<dbReference type="Gene3D" id="1.20.144.10">
    <property type="entry name" value="Phosphatidic acid phosphatase type 2/haloperoxidase"/>
    <property type="match status" value="1"/>
</dbReference>
<gene>
    <name evidence="8" type="ORF">SPPG_07260</name>
</gene>
<keyword evidence="3 6" id="KW-0378">Hydrolase</keyword>
<feature type="transmembrane region" description="Helical" evidence="6">
    <location>
        <begin position="31"/>
        <end position="52"/>
    </location>
</feature>
<dbReference type="CDD" id="cd03382">
    <property type="entry name" value="PAP2_dolichyldiphosphatase"/>
    <property type="match status" value="1"/>
</dbReference>
<evidence type="ECO:0000313" key="9">
    <source>
        <dbReference type="Proteomes" id="UP000053201"/>
    </source>
</evidence>
<evidence type="ECO:0000313" key="8">
    <source>
        <dbReference type="EMBL" id="KNC97330.1"/>
    </source>
</evidence>
<dbReference type="OrthoDB" id="302705at2759"/>
<keyword evidence="9" id="KW-1185">Reference proteome</keyword>